<feature type="transmembrane region" description="Helical" evidence="8">
    <location>
        <begin position="365"/>
        <end position="385"/>
    </location>
</feature>
<dbReference type="RefSeq" id="WP_371437768.1">
    <property type="nucleotide sequence ID" value="NZ_JBHSRS010000013.1"/>
</dbReference>
<keyword evidence="6 8" id="KW-1133">Transmembrane helix</keyword>
<keyword evidence="2" id="KW-1003">Cell membrane</keyword>
<reference evidence="11" key="1">
    <citation type="journal article" date="2019" name="Int. J. Syst. Evol. Microbiol.">
        <title>The Global Catalogue of Microorganisms (GCM) 10K type strain sequencing project: providing services to taxonomists for standard genome sequencing and annotation.</title>
        <authorList>
            <consortium name="The Broad Institute Genomics Platform"/>
            <consortium name="The Broad Institute Genome Sequencing Center for Infectious Disease"/>
            <person name="Wu L."/>
            <person name="Ma J."/>
        </authorList>
    </citation>
    <scope>NUCLEOTIDE SEQUENCE [LARGE SCALE GENOMIC DNA]</scope>
    <source>
        <strain evidence="11">CCUG 39402</strain>
    </source>
</reference>
<gene>
    <name evidence="10" type="ORF">ACFQND_05025</name>
</gene>
<feature type="transmembrane region" description="Helical" evidence="8">
    <location>
        <begin position="88"/>
        <end position="106"/>
    </location>
</feature>
<comment type="subcellular location">
    <subcellularLocation>
        <location evidence="1">Cell membrane</location>
        <topology evidence="1">Multi-pass membrane protein</topology>
    </subcellularLocation>
</comment>
<proteinExistence type="predicted"/>
<evidence type="ECO:0000256" key="7">
    <source>
        <dbReference type="ARBA" id="ARBA00023136"/>
    </source>
</evidence>
<feature type="transmembrane region" description="Helical" evidence="8">
    <location>
        <begin position="272"/>
        <end position="294"/>
    </location>
</feature>
<keyword evidence="3 10" id="KW-0328">Glycosyltransferase</keyword>
<evidence type="ECO:0000256" key="3">
    <source>
        <dbReference type="ARBA" id="ARBA00022676"/>
    </source>
</evidence>
<dbReference type="GO" id="GO:0016757">
    <property type="term" value="F:glycosyltransferase activity"/>
    <property type="evidence" value="ECO:0007669"/>
    <property type="project" value="UniProtKB-KW"/>
</dbReference>
<feature type="transmembrane region" description="Helical" evidence="8">
    <location>
        <begin position="315"/>
        <end position="332"/>
    </location>
</feature>
<evidence type="ECO:0000256" key="5">
    <source>
        <dbReference type="ARBA" id="ARBA00022692"/>
    </source>
</evidence>
<dbReference type="Proteomes" id="UP001596270">
    <property type="component" value="Unassembled WGS sequence"/>
</dbReference>
<dbReference type="PANTHER" id="PTHR33908">
    <property type="entry name" value="MANNOSYLTRANSFERASE YKCB-RELATED"/>
    <property type="match status" value="1"/>
</dbReference>
<keyword evidence="7 8" id="KW-0472">Membrane</keyword>
<evidence type="ECO:0000256" key="1">
    <source>
        <dbReference type="ARBA" id="ARBA00004651"/>
    </source>
</evidence>
<name>A0ABW1TSL4_9BURK</name>
<protein>
    <submittedName>
        <fullName evidence="10">ArnT family glycosyltransferase</fullName>
        <ecNumber evidence="10">2.4.-.-</ecNumber>
    </submittedName>
</protein>
<evidence type="ECO:0000256" key="4">
    <source>
        <dbReference type="ARBA" id="ARBA00022679"/>
    </source>
</evidence>
<feature type="domain" description="ArnT-like N-terminal" evidence="9">
    <location>
        <begin position="34"/>
        <end position="243"/>
    </location>
</feature>
<organism evidence="10 11">
    <name type="scientific">Polaromonas aquatica</name>
    <dbReference type="NCBI Taxonomy" id="332657"/>
    <lineage>
        <taxon>Bacteria</taxon>
        <taxon>Pseudomonadati</taxon>
        <taxon>Pseudomonadota</taxon>
        <taxon>Betaproteobacteria</taxon>
        <taxon>Burkholderiales</taxon>
        <taxon>Comamonadaceae</taxon>
        <taxon>Polaromonas</taxon>
    </lineage>
</organism>
<feature type="transmembrane region" description="Helical" evidence="8">
    <location>
        <begin position="118"/>
        <end position="150"/>
    </location>
</feature>
<comment type="caution">
    <text evidence="10">The sequence shown here is derived from an EMBL/GenBank/DDBJ whole genome shotgun (WGS) entry which is preliminary data.</text>
</comment>
<accession>A0ABW1TSL4</accession>
<dbReference type="InterPro" id="IPR050297">
    <property type="entry name" value="LipidA_mod_glycosyltrf_83"/>
</dbReference>
<feature type="transmembrane region" description="Helical" evidence="8">
    <location>
        <begin position="338"/>
        <end position="358"/>
    </location>
</feature>
<evidence type="ECO:0000256" key="6">
    <source>
        <dbReference type="ARBA" id="ARBA00022989"/>
    </source>
</evidence>
<keyword evidence="11" id="KW-1185">Reference proteome</keyword>
<evidence type="ECO:0000256" key="8">
    <source>
        <dbReference type="SAM" id="Phobius"/>
    </source>
</evidence>
<dbReference type="EC" id="2.4.-.-" evidence="10"/>
<feature type="transmembrane region" description="Helical" evidence="8">
    <location>
        <begin position="170"/>
        <end position="201"/>
    </location>
</feature>
<dbReference type="PANTHER" id="PTHR33908:SF3">
    <property type="entry name" value="UNDECAPRENYL PHOSPHATE-ALPHA-4-AMINO-4-DEOXY-L-ARABINOSE ARABINOSYL TRANSFERASE"/>
    <property type="match status" value="1"/>
</dbReference>
<keyword evidence="5 8" id="KW-0812">Transmembrane</keyword>
<evidence type="ECO:0000259" key="9">
    <source>
        <dbReference type="Pfam" id="PF02366"/>
    </source>
</evidence>
<sequence>MSIKNEAGTGKLLCWTLAIVALLRLLTMGLYPLTDTTEARYSEVARKMVELNDWITPWYDYGVPFWAKPPLSTWLTAASLKIFGINEFAARLPYFLLAVLIAWLVWDWVGRRSKREALLTVALLSGTMLYFIASAAVMTDMALVLGTTLAMRGFWAPFEGAGSQRPKEQWLLFVGLGIGLLAKGPIAVVLAGIPIALWALFTGNIITSWKRLPWIRGSMLMLAIAVPWYWMAEIRTPGFWEYFFIGEHWHRFTVTGWAGDKYGTAHATARGAIWLLALGACLPWTVLLPFLTIGRKANPGAAASAVPAGPARRQWHIYLLAWAIAPCLFFTMSGNILWTYVLPALPALAMLAAGWLAGDARTRRVDGVVSAGVVVMALLVGGFFLKEQAADSWKTAKTAVTEYQARNTDKRPLLFMGDLPYSASFYSHGKARAVPGNAELATRMAQGPLFVALNPDQVQVLPPELKAGLRLEATSGAYKLYSSLPK</sequence>
<dbReference type="Pfam" id="PF02366">
    <property type="entry name" value="PMT"/>
    <property type="match status" value="1"/>
</dbReference>
<dbReference type="InterPro" id="IPR003342">
    <property type="entry name" value="ArnT-like_N"/>
</dbReference>
<evidence type="ECO:0000313" key="10">
    <source>
        <dbReference type="EMBL" id="MFC6280591.1"/>
    </source>
</evidence>
<evidence type="ECO:0000313" key="11">
    <source>
        <dbReference type="Proteomes" id="UP001596270"/>
    </source>
</evidence>
<feature type="transmembrane region" description="Helical" evidence="8">
    <location>
        <begin position="213"/>
        <end position="231"/>
    </location>
</feature>
<keyword evidence="4 10" id="KW-0808">Transferase</keyword>
<evidence type="ECO:0000256" key="2">
    <source>
        <dbReference type="ARBA" id="ARBA00022475"/>
    </source>
</evidence>
<dbReference type="EMBL" id="JBHSRS010000013">
    <property type="protein sequence ID" value="MFC6280591.1"/>
    <property type="molecule type" value="Genomic_DNA"/>
</dbReference>
<feature type="transmembrane region" description="Helical" evidence="8">
    <location>
        <begin position="12"/>
        <end position="33"/>
    </location>
</feature>